<keyword evidence="1" id="KW-0175">Coiled coil</keyword>
<dbReference type="SMART" id="SM00100">
    <property type="entry name" value="cNMP"/>
    <property type="match status" value="1"/>
</dbReference>
<dbReference type="Gene3D" id="3.30.70.270">
    <property type="match status" value="1"/>
</dbReference>
<feature type="domain" description="Cyclic nucleotide-binding" evidence="2">
    <location>
        <begin position="12"/>
        <end position="115"/>
    </location>
</feature>
<reference evidence="6" key="2">
    <citation type="submission" date="2019-01" db="EMBL/GenBank/DDBJ databases">
        <title>Genome sequence of Desulfonema ishimotonii strain Tokyo 01.</title>
        <authorList>
            <person name="Fukui M."/>
        </authorList>
    </citation>
    <scope>NUCLEOTIDE SEQUENCE [LARGE SCALE GENOMIC DNA]</scope>
    <source>
        <strain evidence="6">Tokyo 01</strain>
    </source>
</reference>
<dbReference type="PROSITE" id="PS00889">
    <property type="entry name" value="CNMP_BINDING_2"/>
    <property type="match status" value="1"/>
</dbReference>
<dbReference type="OrthoDB" id="9759431at2"/>
<dbReference type="SUPFAM" id="SSF55073">
    <property type="entry name" value="Nucleotide cyclase"/>
    <property type="match status" value="1"/>
</dbReference>
<dbReference type="PROSITE" id="PS50887">
    <property type="entry name" value="GGDEF"/>
    <property type="match status" value="1"/>
</dbReference>
<dbReference type="CDD" id="cd01948">
    <property type="entry name" value="EAL"/>
    <property type="match status" value="1"/>
</dbReference>
<feature type="domain" description="EAL" evidence="3">
    <location>
        <begin position="349"/>
        <end position="606"/>
    </location>
</feature>
<dbReference type="PANTHER" id="PTHR44757:SF2">
    <property type="entry name" value="BIOFILM ARCHITECTURE MAINTENANCE PROTEIN MBAA"/>
    <property type="match status" value="1"/>
</dbReference>
<evidence type="ECO:0000256" key="1">
    <source>
        <dbReference type="SAM" id="Coils"/>
    </source>
</evidence>
<evidence type="ECO:0000313" key="6">
    <source>
        <dbReference type="Proteomes" id="UP000288096"/>
    </source>
</evidence>
<dbReference type="InterPro" id="IPR018490">
    <property type="entry name" value="cNMP-bd_dom_sf"/>
</dbReference>
<dbReference type="SUPFAM" id="SSF51206">
    <property type="entry name" value="cAMP-binding domain-like"/>
    <property type="match status" value="1"/>
</dbReference>
<proteinExistence type="predicted"/>
<comment type="caution">
    <text evidence="5">The sequence shown here is derived from an EMBL/GenBank/DDBJ whole genome shotgun (WGS) entry which is preliminary data.</text>
</comment>
<evidence type="ECO:0000259" key="3">
    <source>
        <dbReference type="PROSITE" id="PS50883"/>
    </source>
</evidence>
<organism evidence="5 6">
    <name type="scientific">Desulfonema ishimotonii</name>
    <dbReference type="NCBI Taxonomy" id="45657"/>
    <lineage>
        <taxon>Bacteria</taxon>
        <taxon>Pseudomonadati</taxon>
        <taxon>Thermodesulfobacteriota</taxon>
        <taxon>Desulfobacteria</taxon>
        <taxon>Desulfobacterales</taxon>
        <taxon>Desulfococcaceae</taxon>
        <taxon>Desulfonema</taxon>
    </lineage>
</organism>
<evidence type="ECO:0000313" key="5">
    <source>
        <dbReference type="EMBL" id="GBC62750.1"/>
    </source>
</evidence>
<dbReference type="SMART" id="SM00267">
    <property type="entry name" value="GGDEF"/>
    <property type="match status" value="1"/>
</dbReference>
<dbReference type="Pfam" id="PF00027">
    <property type="entry name" value="cNMP_binding"/>
    <property type="match status" value="1"/>
</dbReference>
<evidence type="ECO:0000259" key="2">
    <source>
        <dbReference type="PROSITE" id="PS50042"/>
    </source>
</evidence>
<dbReference type="CDD" id="cd01949">
    <property type="entry name" value="GGDEF"/>
    <property type="match status" value="1"/>
</dbReference>
<reference evidence="6" key="1">
    <citation type="submission" date="2017-11" db="EMBL/GenBank/DDBJ databases">
        <authorList>
            <person name="Watanabe M."/>
            <person name="Kojima H."/>
        </authorList>
    </citation>
    <scope>NUCLEOTIDE SEQUENCE [LARGE SCALE GENOMIC DNA]</scope>
    <source>
        <strain evidence="6">Tokyo 01</strain>
    </source>
</reference>
<name>A0A401G0K6_9BACT</name>
<dbReference type="CDD" id="cd00038">
    <property type="entry name" value="CAP_ED"/>
    <property type="match status" value="1"/>
</dbReference>
<dbReference type="PROSITE" id="PS50883">
    <property type="entry name" value="EAL"/>
    <property type="match status" value="1"/>
</dbReference>
<protein>
    <submittedName>
        <fullName evidence="5">Uncharacterized protein</fullName>
    </submittedName>
</protein>
<dbReference type="Gene3D" id="2.60.120.10">
    <property type="entry name" value="Jelly Rolls"/>
    <property type="match status" value="1"/>
</dbReference>
<dbReference type="PRINTS" id="PR00103">
    <property type="entry name" value="CAMPKINASE"/>
</dbReference>
<dbReference type="SUPFAM" id="SSF141868">
    <property type="entry name" value="EAL domain-like"/>
    <property type="match status" value="1"/>
</dbReference>
<dbReference type="AlphaFoldDB" id="A0A401G0K6"/>
<evidence type="ECO:0000259" key="4">
    <source>
        <dbReference type="PROSITE" id="PS50887"/>
    </source>
</evidence>
<dbReference type="Pfam" id="PF00990">
    <property type="entry name" value="GGDEF"/>
    <property type="match status" value="1"/>
</dbReference>
<sequence length="619" mass="70290">MDAFKFLKKVPLFSSLADSDIWKIEAVCREQKLRAGDIVFTEGRPGRHFYIVLEGAVSIWKDYRAPNQDLLAVYDPGHSFGELALIDDFPRSATVIAREPSKLLSINRHDFHQVIKTCPSIAFLIMRSMSLLIRERTDTFVAGLRDRHRNLEEAYARLKHEIEERRQVEKQLHHQAFHDSLTDLPNRALFLNHLEEVMQKAEREQVWEYAVLYMDIDRFSVINESFGHVTGDGILSEMAVRLRNCIRRTETLARFSGDEFALLIKGVHNTRDAVRVADRIKKELAPPFRIKDKELFVTASVGIVPGKACYGSTVDILRDADIAMYGAKARGNGEYQIYDEGLHQKTMSLLRLETDLRGAVDRDEFSLRYQPIVSLASCQVVGFETLVRWKHPDQGDISPEIFIPIAERNGVILPLGHWILDQSCVRMKAWLDQMPEGRDIFINVNISGKQLMQPDFIPRFREVLRQSGLPGISLKVEMTESVLIENVDDMAAILNQIRELGVRIAIDDFGTGYSSLSYLHKFPIDVLKIDRTFTARLEKGQKLEKDLVPIIISIARNMSMEVVAEGIETPEQLRILRDYGCEYGQGFLFAKPMSASDAFGLISGDAQLPDFCSEDAGSA</sequence>
<dbReference type="NCBIfam" id="TIGR00254">
    <property type="entry name" value="GGDEF"/>
    <property type="match status" value="1"/>
</dbReference>
<dbReference type="RefSeq" id="WP_124329903.1">
    <property type="nucleotide sequence ID" value="NZ_BEXT01000001.1"/>
</dbReference>
<feature type="domain" description="GGDEF" evidence="4">
    <location>
        <begin position="207"/>
        <end position="340"/>
    </location>
</feature>
<gene>
    <name evidence="5" type="ORF">DENIS_3727</name>
</gene>
<dbReference type="Proteomes" id="UP000288096">
    <property type="component" value="Unassembled WGS sequence"/>
</dbReference>
<dbReference type="SMART" id="SM00052">
    <property type="entry name" value="EAL"/>
    <property type="match status" value="1"/>
</dbReference>
<accession>A0A401G0K6</accession>
<keyword evidence="6" id="KW-1185">Reference proteome</keyword>
<dbReference type="EMBL" id="BEXT01000001">
    <property type="protein sequence ID" value="GBC62750.1"/>
    <property type="molecule type" value="Genomic_DNA"/>
</dbReference>
<dbReference type="InterPro" id="IPR029787">
    <property type="entry name" value="Nucleotide_cyclase"/>
</dbReference>
<dbReference type="InterPro" id="IPR001633">
    <property type="entry name" value="EAL_dom"/>
</dbReference>
<feature type="coiled-coil region" evidence="1">
    <location>
        <begin position="141"/>
        <end position="171"/>
    </location>
</feature>
<dbReference type="InterPro" id="IPR018488">
    <property type="entry name" value="cNMP-bd_CS"/>
</dbReference>
<dbReference type="InterPro" id="IPR000595">
    <property type="entry name" value="cNMP-bd_dom"/>
</dbReference>
<dbReference type="InterPro" id="IPR035919">
    <property type="entry name" value="EAL_sf"/>
</dbReference>
<dbReference type="Pfam" id="PF00563">
    <property type="entry name" value="EAL"/>
    <property type="match status" value="1"/>
</dbReference>
<dbReference type="PANTHER" id="PTHR44757">
    <property type="entry name" value="DIGUANYLATE CYCLASE DGCP"/>
    <property type="match status" value="1"/>
</dbReference>
<dbReference type="InterPro" id="IPR014710">
    <property type="entry name" value="RmlC-like_jellyroll"/>
</dbReference>
<dbReference type="InterPro" id="IPR052155">
    <property type="entry name" value="Biofilm_reg_signaling"/>
</dbReference>
<dbReference type="Gene3D" id="3.20.20.450">
    <property type="entry name" value="EAL domain"/>
    <property type="match status" value="1"/>
</dbReference>
<dbReference type="PROSITE" id="PS50042">
    <property type="entry name" value="CNMP_BINDING_3"/>
    <property type="match status" value="1"/>
</dbReference>
<dbReference type="InterPro" id="IPR043128">
    <property type="entry name" value="Rev_trsase/Diguanyl_cyclase"/>
</dbReference>
<dbReference type="InterPro" id="IPR000160">
    <property type="entry name" value="GGDEF_dom"/>
</dbReference>